<evidence type="ECO:0000313" key="1">
    <source>
        <dbReference type="EMBL" id="PHJ20536.1"/>
    </source>
</evidence>
<dbReference type="VEuPathDB" id="ToxoDB:CSUI_005620"/>
<dbReference type="AlphaFoldDB" id="A0A2C6KXA7"/>
<reference evidence="1 2" key="1">
    <citation type="journal article" date="2017" name="Int. J. Parasitol.">
        <title>The genome of the protozoan parasite Cystoisospora suis and a reverse vaccinology approach to identify vaccine candidates.</title>
        <authorList>
            <person name="Palmieri N."/>
            <person name="Shrestha A."/>
            <person name="Ruttkowski B."/>
            <person name="Beck T."/>
            <person name="Vogl C."/>
            <person name="Tomley F."/>
            <person name="Blake D.P."/>
            <person name="Joachim A."/>
        </authorList>
    </citation>
    <scope>NUCLEOTIDE SEQUENCE [LARGE SCALE GENOMIC DNA]</scope>
    <source>
        <strain evidence="1 2">Wien I</strain>
    </source>
</reference>
<dbReference type="EMBL" id="MIGC01002725">
    <property type="protein sequence ID" value="PHJ20536.1"/>
    <property type="molecule type" value="Genomic_DNA"/>
</dbReference>
<organism evidence="1 2">
    <name type="scientific">Cystoisospora suis</name>
    <dbReference type="NCBI Taxonomy" id="483139"/>
    <lineage>
        <taxon>Eukaryota</taxon>
        <taxon>Sar</taxon>
        <taxon>Alveolata</taxon>
        <taxon>Apicomplexa</taxon>
        <taxon>Conoidasida</taxon>
        <taxon>Coccidia</taxon>
        <taxon>Eucoccidiorida</taxon>
        <taxon>Eimeriorina</taxon>
        <taxon>Sarcocystidae</taxon>
        <taxon>Cystoisospora</taxon>
    </lineage>
</organism>
<dbReference type="Proteomes" id="UP000221165">
    <property type="component" value="Unassembled WGS sequence"/>
</dbReference>
<keyword evidence="2" id="KW-1185">Reference proteome</keyword>
<feature type="non-terminal residue" evidence="1">
    <location>
        <position position="1"/>
    </location>
</feature>
<sequence length="24" mass="2796">REHECYDSAACHFVKSLCNLLNSR</sequence>
<evidence type="ECO:0000313" key="2">
    <source>
        <dbReference type="Proteomes" id="UP000221165"/>
    </source>
</evidence>
<accession>A0A2C6KXA7</accession>
<proteinExistence type="predicted"/>
<comment type="caution">
    <text evidence="1">The sequence shown here is derived from an EMBL/GenBank/DDBJ whole genome shotgun (WGS) entry which is preliminary data.</text>
</comment>
<gene>
    <name evidence="1" type="ORF">CSUI_005620</name>
</gene>
<name>A0A2C6KXA7_9APIC</name>
<protein>
    <submittedName>
        <fullName evidence="1">Uncharacterized protein</fullName>
    </submittedName>
</protein>